<sequence length="1695" mass="190065">MESSIQCPRQLFREFDGDPGDLCLARVDDTWLRSRIVSRNGTDYRVFLIDKGWTLGATTNMLAWGEKQYFHLPAEVEFCVLSNVLPLSIDNRWSPMALEFLKSLSGRTVRALVQDVLVPQKTFLLHIACISKQMHEMGFAKHLSPHKFKEYVLKSLHSDNGKALSPRPPQQSMAKKPLDRGEHTDKQQTFMYPELPTGTVETVIITEVTNPLRVFCQLKVFSQELKKLTEKITQHYEGRATPSIGPHTLGSPCAARGSDGQWYRCVLQQIFPANNAVEVFNVDYGKKQFVLVDNVKLLAAEFFRMPVVTYITSLHGIVDKGVGWTASQIDYLRSLILYKTVIAKFEYQSLSEGVHYVTLYGEDNKNMNTLFGSTEHCLLDSEKLLVDYAVDHASCKPNHQTERKSQEDAQNSARAVKLTTRKTPRDKLPVEDLPLSSSLVAVVLHVSSPSEFWIQTQKYAIEFDHLMDGISELDRNPVNQDKVRNVTVGLYCAAKSHDGIIYRSKVVDVSETQIKVFLVDYGKTEVVDQSSIQFLPDKFRELPQLALKCKLAGVKPRNETWIPTEVDFFTRSVTDKLLNVQVVTKYGGEYVVRLTDSVAHGEKDVGKLMCSYDFAVKDAFPPASSPMALTCGTAPLAVCKNSCSSFQIQNTVEPSKYDSRPATFKEQMFSIGSTLEVNVSYIESPNDFWCQLIKNTGPLNLLMKDMQAYYGESQFQPFVEKACVACHPDNGMWYRAIVIRKHLTPHVDVLFVDYGQMKTAVSLYNLRKICPAFLTLKGQAFRCSLYNPIEPSSPMQDWNEEAVAQFQEFVETAMSKHVDLKCTVYAVMYSDQNVAFNIVDLETPFESVCTRMLQLSKNTSPKKIPGHSFRLDTYCYSSHNIKTGMEEMMTVTSVDNANQFYCQLDRNFDVVEDLTVKLHSLCEQLKNAKLPTLFGTVCFAKYPDGHWYRGLIKTTQPSIQIFFVDFGDTLEVDKADLLPVPMEATDIMSVPVQAIECGLADIPANVQSEVNRWFKTNATDLSFRALVVAKERCGKLLVELYHGNSQINSLIKETFLKKKQQLPAPKPVPPMEDDEKVSRAISVSGKKPLQRIIEKSKPQQLELYKTPHQRNMPSRIPSSEQQWTDPVDTHTTQQIKRNAPEQLKRLDVSKLRCTESQQSKVVLEPKTQAETHHSDKSEKSKTLDVEAEPLRYRLPHFSEGQKLEAYVATIIGPQSFWCQPADSEELDKITFGVSEVGNAAHKPVDPKLLAHGSPCIALFTDDKHWYRAEVISIDGDKLSAHFVDYGNYSQVDVKDVRETPPELVKTQVQAFLCELDGFEDANGSWTDGALDHISELMIDKLLELTVVKVLGEDNGKSKCIVQVLCEGNAINAMAKAYWKTARTENNLDATGLSVVHPTSLPSDSCLKVTTVPQSQIEVEEPEHHNREEVESSRDPTDEQCTVASEKSEEPSILSEMDMASELTSKSIDQTTCSLQSDCVVNDEVPIISEAQPEDGFAPPSDNDEACHQESSSTDDSVVKTNQDCERDVTLMDDKDAGPEHHNREEVESSRDPTDEQCTVASEKSEEPSILSEMDMASELTSKSIDQTTCSLQSDCVVNDEVPIISEAQPEDGFAPPSDNDEACHQESSSTDDSVVKTNQDCERDVTLMDDKDAGPDDYCLEVTPASVELNLDSGELRSSVVYILKASYNLLSLGD</sequence>
<feature type="domain" description="Tudor" evidence="2">
    <location>
        <begin position="1248"/>
        <end position="1306"/>
    </location>
</feature>
<dbReference type="EMBL" id="JAOPHQ010006331">
    <property type="protein sequence ID" value="KAK0131889.1"/>
    <property type="molecule type" value="Genomic_DNA"/>
</dbReference>
<feature type="compositionally biased region" description="Basic and acidic residues" evidence="1">
    <location>
        <begin position="1167"/>
        <end position="1182"/>
    </location>
</feature>
<dbReference type="SUPFAM" id="SSF63748">
    <property type="entry name" value="Tudor/PWWP/MBT"/>
    <property type="match status" value="6"/>
</dbReference>
<name>A0AA47M1J3_MERPO</name>
<gene>
    <name evidence="3" type="primary">TDRD6</name>
    <name evidence="3" type="ORF">N1851_033323</name>
</gene>
<dbReference type="Proteomes" id="UP001174136">
    <property type="component" value="Unassembled WGS sequence"/>
</dbReference>
<dbReference type="Gene3D" id="2.40.50.90">
    <property type="match status" value="6"/>
</dbReference>
<feature type="domain" description="Tudor" evidence="2">
    <location>
        <begin position="485"/>
        <end position="542"/>
    </location>
</feature>
<evidence type="ECO:0000313" key="3">
    <source>
        <dbReference type="EMBL" id="KAK0131889.1"/>
    </source>
</evidence>
<dbReference type="PROSITE" id="PS50304">
    <property type="entry name" value="TUDOR"/>
    <property type="match status" value="5"/>
</dbReference>
<feature type="domain" description="Tudor" evidence="2">
    <location>
        <begin position="716"/>
        <end position="776"/>
    </location>
</feature>
<dbReference type="PANTHER" id="PTHR22948:SF15">
    <property type="entry name" value="TUDOR DOMAIN-CONTAINING PROTEIN 6"/>
    <property type="match status" value="1"/>
</dbReference>
<reference evidence="3" key="1">
    <citation type="journal article" date="2023" name="Front. Mar. Sci.">
        <title>A new Merluccius polli reference genome to investigate the effects of global change in West African waters.</title>
        <authorList>
            <person name="Mateo J.L."/>
            <person name="Blanco-Fernandez C."/>
            <person name="Garcia-Vazquez E."/>
            <person name="Machado-Schiaffino G."/>
        </authorList>
    </citation>
    <scope>NUCLEOTIDE SEQUENCE</scope>
    <source>
        <strain evidence="3">C29</strain>
        <tissue evidence="3">Fin</tissue>
    </source>
</reference>
<dbReference type="SMART" id="SM00333">
    <property type="entry name" value="TUDOR"/>
    <property type="match status" value="6"/>
</dbReference>
<dbReference type="Gene3D" id="2.30.30.140">
    <property type="match status" value="5"/>
</dbReference>
<feature type="compositionally biased region" description="Basic and acidic residues" evidence="1">
    <location>
        <begin position="1522"/>
        <end position="1553"/>
    </location>
</feature>
<feature type="compositionally biased region" description="Basic and acidic residues" evidence="1">
    <location>
        <begin position="397"/>
        <end position="407"/>
    </location>
</feature>
<protein>
    <submittedName>
        <fullName evidence="3">Tudor domain-containing protein 6</fullName>
    </submittedName>
</protein>
<feature type="region of interest" description="Disordered" evidence="1">
    <location>
        <begin position="1415"/>
        <end position="1453"/>
    </location>
</feature>
<evidence type="ECO:0000259" key="2">
    <source>
        <dbReference type="PROSITE" id="PS50304"/>
    </source>
</evidence>
<evidence type="ECO:0000256" key="1">
    <source>
        <dbReference type="SAM" id="MobiDB-lite"/>
    </source>
</evidence>
<feature type="domain" description="Tudor" evidence="2">
    <location>
        <begin position="931"/>
        <end position="987"/>
    </location>
</feature>
<accession>A0AA47M1J3</accession>
<feature type="region of interest" description="Disordered" evidence="1">
    <location>
        <begin position="1157"/>
        <end position="1182"/>
    </location>
</feature>
<feature type="region of interest" description="Disordered" evidence="1">
    <location>
        <begin position="1607"/>
        <end position="1637"/>
    </location>
</feature>
<feature type="region of interest" description="Disordered" evidence="1">
    <location>
        <begin position="159"/>
        <end position="183"/>
    </location>
</feature>
<feature type="compositionally biased region" description="Basic and acidic residues" evidence="1">
    <location>
        <begin position="1421"/>
        <end position="1436"/>
    </location>
</feature>
<feature type="region of interest" description="Disordered" evidence="1">
    <location>
        <begin position="397"/>
        <end position="416"/>
    </location>
</feature>
<dbReference type="InterPro" id="IPR035437">
    <property type="entry name" value="SNase_OB-fold_sf"/>
</dbReference>
<dbReference type="InterPro" id="IPR050621">
    <property type="entry name" value="Tudor_domain_containing"/>
</dbReference>
<dbReference type="PANTHER" id="PTHR22948">
    <property type="entry name" value="TUDOR DOMAIN CONTAINING PROTEIN"/>
    <property type="match status" value="1"/>
</dbReference>
<keyword evidence="4" id="KW-1185">Reference proteome</keyword>
<feature type="domain" description="Tudor" evidence="2">
    <location>
        <begin position="246"/>
        <end position="305"/>
    </location>
</feature>
<feature type="region of interest" description="Disordered" evidence="1">
    <location>
        <begin position="1490"/>
        <end position="1570"/>
    </location>
</feature>
<feature type="compositionally biased region" description="Polar residues" evidence="1">
    <location>
        <begin position="1625"/>
        <end position="1637"/>
    </location>
</feature>
<dbReference type="Pfam" id="PF00567">
    <property type="entry name" value="TUDOR"/>
    <property type="match status" value="5"/>
</dbReference>
<comment type="caution">
    <text evidence="3">The sequence shown here is derived from an EMBL/GenBank/DDBJ whole genome shotgun (WGS) entry which is preliminary data.</text>
</comment>
<proteinExistence type="predicted"/>
<organism evidence="3 4">
    <name type="scientific">Merluccius polli</name>
    <name type="common">Benguela hake</name>
    <name type="synonym">Merluccius cadenati</name>
    <dbReference type="NCBI Taxonomy" id="89951"/>
    <lineage>
        <taxon>Eukaryota</taxon>
        <taxon>Metazoa</taxon>
        <taxon>Chordata</taxon>
        <taxon>Craniata</taxon>
        <taxon>Vertebrata</taxon>
        <taxon>Euteleostomi</taxon>
        <taxon>Actinopterygii</taxon>
        <taxon>Neopterygii</taxon>
        <taxon>Teleostei</taxon>
        <taxon>Neoteleostei</taxon>
        <taxon>Acanthomorphata</taxon>
        <taxon>Zeiogadaria</taxon>
        <taxon>Gadariae</taxon>
        <taxon>Gadiformes</taxon>
        <taxon>Gadoidei</taxon>
        <taxon>Merlucciidae</taxon>
        <taxon>Merluccius</taxon>
    </lineage>
</organism>
<dbReference type="InterPro" id="IPR002999">
    <property type="entry name" value="Tudor"/>
</dbReference>
<feature type="compositionally biased region" description="Polar residues" evidence="1">
    <location>
        <begin position="1508"/>
        <end position="1521"/>
    </location>
</feature>
<evidence type="ECO:0000313" key="4">
    <source>
        <dbReference type="Proteomes" id="UP001174136"/>
    </source>
</evidence>